<organism evidence="2 3">
    <name type="scientific">Cephus cinctus</name>
    <name type="common">Wheat stem sawfly</name>
    <dbReference type="NCBI Taxonomy" id="211228"/>
    <lineage>
        <taxon>Eukaryota</taxon>
        <taxon>Metazoa</taxon>
        <taxon>Ecdysozoa</taxon>
        <taxon>Arthropoda</taxon>
        <taxon>Hexapoda</taxon>
        <taxon>Insecta</taxon>
        <taxon>Pterygota</taxon>
        <taxon>Neoptera</taxon>
        <taxon>Endopterygota</taxon>
        <taxon>Hymenoptera</taxon>
        <taxon>Cephoidea</taxon>
        <taxon>Cephidae</taxon>
        <taxon>Cephus</taxon>
    </lineage>
</organism>
<evidence type="ECO:0000259" key="1">
    <source>
        <dbReference type="Pfam" id="PF20266"/>
    </source>
</evidence>
<protein>
    <submittedName>
        <fullName evidence="3">Uncharacterized protein LOC107265900 isoform X1</fullName>
    </submittedName>
</protein>
<proteinExistence type="predicted"/>
<sequence>MGCAPSGTPYKSGGLRLMATKITFTKDQLDNLNAYFLKNIEEEHCRVLGEITEIEGIVERLVQRLIVAVGNLDSRFSSMFLVSLNERRRIKQLRFEYLVRLDALSTPTVLQDNESAVNIEEDTSMPGFARLKILGSGAESWSEFLGPAGRIRRDLLKNRLTNLLAAAIKPETIKEIDDRTCFTPGQVVDPEILDNILKQPDHCRIFFGPATSEGTFPEPRDHRIAIVEDASGILLKVGLGGIFSKKCNEIEVKLLIGAATATWSSLADYPRRVPLHHCDALLHFTAAQSGMYVVAVGPHPGARCEDRATLWKIRIPAVETIADRYYSEDSVPSLTESVLMEILNQLRGRRSLDLPIKTKDVLRIVSRHILKTIHWWSLERAGPDPLRSWAPNTLSRHVLLVLDELVTALKCQNLRCYFYPRCNVMLQCTKGDTLHDEDSYISDSRVLESYLSILHQHSLNMSPSVPKPIDTLENELISRWKRTISSLPRGTMGTHCGYTVRQLEYLGLVVKEVLGWKEHSAEGFENGSFSSFPISPHSPEPVENLLYLVTLVLRQAREQIYVITDCRNRKQERRKLKSYGRRKSNTATYFDRSVDVLVDLIRRDRETAYLDLESNSIMARTLLKWLYFAMENDKKTLGPILRPYLGNLFNSSHENAWHVESWKKRREILATEMRSLALFCKLVTAQEVSPADGIVEALSKGWLWAENITRMIERSDQGLKLVFITSTRVIKYNLTFSNNKGLSTFSTWSKARNISNAHKRTTIATANMLTTCLLQEPSPVTQGWFDNEIMIKFRKIKQLRIN</sequence>
<dbReference type="Pfam" id="PF20266">
    <property type="entry name" value="Mab-21_C"/>
    <property type="match status" value="1"/>
</dbReference>
<dbReference type="AlphaFoldDB" id="A0AAJ7FGY3"/>
<gene>
    <name evidence="3" type="primary">LOC107265900</name>
</gene>
<reference evidence="3" key="1">
    <citation type="submission" date="2025-08" db="UniProtKB">
        <authorList>
            <consortium name="RefSeq"/>
        </authorList>
    </citation>
    <scope>IDENTIFICATION</scope>
</reference>
<dbReference type="InterPro" id="IPR046906">
    <property type="entry name" value="Mab-21_HhH/H2TH-like"/>
</dbReference>
<dbReference type="PANTHER" id="PTHR10656:SF70">
    <property type="entry name" value="PROTEIN MAB-21-RELATED"/>
    <property type="match status" value="1"/>
</dbReference>
<feature type="domain" description="Mab-21-like HhH/H2TH-like" evidence="1">
    <location>
        <begin position="357"/>
        <end position="430"/>
    </location>
</feature>
<dbReference type="Gene3D" id="1.10.1410.40">
    <property type="match status" value="1"/>
</dbReference>
<accession>A0AAJ7FGY3</accession>
<keyword evidence="2" id="KW-1185">Reference proteome</keyword>
<dbReference type="RefSeq" id="XP_015591288.1">
    <property type="nucleotide sequence ID" value="XM_015735802.2"/>
</dbReference>
<name>A0AAJ7FGY3_CEPCN</name>
<dbReference type="PANTHER" id="PTHR10656">
    <property type="entry name" value="CELL FATE DETERMINING PROTEIN MAB21-RELATED"/>
    <property type="match status" value="1"/>
</dbReference>
<dbReference type="Proteomes" id="UP000694920">
    <property type="component" value="Unplaced"/>
</dbReference>
<evidence type="ECO:0000313" key="2">
    <source>
        <dbReference type="Proteomes" id="UP000694920"/>
    </source>
</evidence>
<dbReference type="KEGG" id="ccin:107265900"/>
<evidence type="ECO:0000313" key="3">
    <source>
        <dbReference type="RefSeq" id="XP_015591288.1"/>
    </source>
</evidence>
<dbReference type="GeneID" id="107265900"/>